<dbReference type="CDD" id="cd04301">
    <property type="entry name" value="NAT_SF"/>
    <property type="match status" value="1"/>
</dbReference>
<dbReference type="Pfam" id="PF00583">
    <property type="entry name" value="Acetyltransf_1"/>
    <property type="match status" value="1"/>
</dbReference>
<feature type="domain" description="N-acetyltransferase" evidence="1">
    <location>
        <begin position="17"/>
        <end position="194"/>
    </location>
</feature>
<dbReference type="AlphaFoldDB" id="A0A2T6KLY2"/>
<dbReference type="GO" id="GO:0016747">
    <property type="term" value="F:acyltransferase activity, transferring groups other than amino-acyl groups"/>
    <property type="evidence" value="ECO:0007669"/>
    <property type="project" value="InterPro"/>
</dbReference>
<reference evidence="2 3" key="1">
    <citation type="submission" date="2018-04" db="EMBL/GenBank/DDBJ databases">
        <title>Genomic Encyclopedia of Archaeal and Bacterial Type Strains, Phase II (KMG-II): from individual species to whole genera.</title>
        <authorList>
            <person name="Goeker M."/>
        </authorList>
    </citation>
    <scope>NUCLEOTIDE SEQUENCE [LARGE SCALE GENOMIC DNA]</scope>
    <source>
        <strain evidence="2 3">DSM 29955</strain>
    </source>
</reference>
<accession>A0A2T6KLY2</accession>
<keyword evidence="3" id="KW-1185">Reference proteome</keyword>
<dbReference type="InterPro" id="IPR016181">
    <property type="entry name" value="Acyl_CoA_acyltransferase"/>
</dbReference>
<protein>
    <submittedName>
        <fullName evidence="2">Acetyltransferase (GNAT) family protein</fullName>
    </submittedName>
</protein>
<dbReference type="OrthoDB" id="187903at2"/>
<organism evidence="2 3">
    <name type="scientific">Yoonia sediminilitoris</name>
    <dbReference type="NCBI Taxonomy" id="1286148"/>
    <lineage>
        <taxon>Bacteria</taxon>
        <taxon>Pseudomonadati</taxon>
        <taxon>Pseudomonadota</taxon>
        <taxon>Alphaproteobacteria</taxon>
        <taxon>Rhodobacterales</taxon>
        <taxon>Paracoccaceae</taxon>
        <taxon>Yoonia</taxon>
    </lineage>
</organism>
<name>A0A2T6KLY2_9RHOB</name>
<dbReference type="EMBL" id="QBUD01000002">
    <property type="protein sequence ID" value="PUB17220.1"/>
    <property type="molecule type" value="Genomic_DNA"/>
</dbReference>
<gene>
    <name evidence="2" type="ORF">C8N45_102230</name>
</gene>
<evidence type="ECO:0000313" key="3">
    <source>
        <dbReference type="Proteomes" id="UP000244523"/>
    </source>
</evidence>
<dbReference type="Proteomes" id="UP000244523">
    <property type="component" value="Unassembled WGS sequence"/>
</dbReference>
<dbReference type="PROSITE" id="PS51186">
    <property type="entry name" value="GNAT"/>
    <property type="match status" value="1"/>
</dbReference>
<dbReference type="InterPro" id="IPR000182">
    <property type="entry name" value="GNAT_dom"/>
</dbReference>
<proteinExistence type="predicted"/>
<keyword evidence="2" id="KW-0808">Transferase</keyword>
<dbReference type="SUPFAM" id="SSF55729">
    <property type="entry name" value="Acyl-CoA N-acyltransferases (Nat)"/>
    <property type="match status" value="1"/>
</dbReference>
<dbReference type="RefSeq" id="WP_108385383.1">
    <property type="nucleotide sequence ID" value="NZ_QBUD01000002.1"/>
</dbReference>
<evidence type="ECO:0000313" key="2">
    <source>
        <dbReference type="EMBL" id="PUB17220.1"/>
    </source>
</evidence>
<dbReference type="Gene3D" id="3.40.630.30">
    <property type="match status" value="1"/>
</dbReference>
<sequence>MIRVVALQGAAIAPVVPELAALRITVFRAFPYLYDGDLDYEMSYLQSYVDSPAAIVAAAYDGDRLIGASTGLPMTDHEEAFGLPFRQRGYALDTIFYCAESLLLPQYRGQGIGHKFFDLREAQARGLGAKHVCFCAVERPADHPARPAEYRPLDGFWKKRGYAPLAEVKATFDWKDVGDDEETAHTLQFWMRDL</sequence>
<evidence type="ECO:0000259" key="1">
    <source>
        <dbReference type="PROSITE" id="PS51186"/>
    </source>
</evidence>
<comment type="caution">
    <text evidence="2">The sequence shown here is derived from an EMBL/GenBank/DDBJ whole genome shotgun (WGS) entry which is preliminary data.</text>
</comment>